<dbReference type="Gene3D" id="1.20.1720.10">
    <property type="entry name" value="Multidrug resistance protein D"/>
    <property type="match status" value="1"/>
</dbReference>
<dbReference type="Proteomes" id="UP001242480">
    <property type="component" value="Unassembled WGS sequence"/>
</dbReference>
<feature type="transmembrane region" description="Helical" evidence="6">
    <location>
        <begin position="468"/>
        <end position="491"/>
    </location>
</feature>
<evidence type="ECO:0000313" key="9">
    <source>
        <dbReference type="Proteomes" id="UP001242480"/>
    </source>
</evidence>
<reference evidence="8 9" key="1">
    <citation type="submission" date="2023-07" db="EMBL/GenBank/DDBJ databases">
        <title>Genomic Encyclopedia of Type Strains, Phase IV (KMG-IV): sequencing the most valuable type-strain genomes for metagenomic binning, comparative biology and taxonomic classification.</title>
        <authorList>
            <person name="Goeker M."/>
        </authorList>
    </citation>
    <scope>NUCLEOTIDE SEQUENCE [LARGE SCALE GENOMIC DNA]</scope>
    <source>
        <strain evidence="8 9">DSM 19619</strain>
    </source>
</reference>
<dbReference type="PANTHER" id="PTHR42718:SF49">
    <property type="entry name" value="EXPORT PROTEIN"/>
    <property type="match status" value="1"/>
</dbReference>
<sequence>MPDRIEPGKWLVLGAVCLAAVMMPLSFTGPSVALPAIGADLGGSPAALAWVLNAFILAVGSTVMAAGALADLHGRKRMFRIGLILFALTSLGTALAPSLPVLALVRAAQGVAGALAMVGGIAAMAQEFEGAARTRAYSVLGTSFGIGLAFGPIVAGVLVEAFGWRSVFALSVLLALLVLAVGVPRLTESRDPDAKSFDGFGMAGFTAMLLLLTLAIMQGPQSGWSSGIVIALFAGAAAMLVAFLMIERAQARPMLDVSLFTYPRFLAVQSLPVATAYSFVVLLVLIPTRFIGVEGLDASQTGLMLMPLCAPMAVIPFVGALFTRWVSAGVLSGLGLILGAAGLVLLSRVAPGAPLAAFVLPLVMIGVGAAIPWGLMDDLAVSVVPKERAGMATGIFGTMRVAGEAIAIAVTSAVLLALSQSGLREKAGGLGEDAILAAANRVVGGSLAEAASAAGRDASVLRQVYGEAFSTTMLVLAAITLLAAVVAIAFVRRHEVGAGEAEATDEPAGDPAPAPVEAGQRLVASAAD</sequence>
<keyword evidence="3 6" id="KW-1133">Transmembrane helix</keyword>
<feature type="transmembrane region" description="Helical" evidence="6">
    <location>
        <begin position="137"/>
        <end position="158"/>
    </location>
</feature>
<evidence type="ECO:0000256" key="6">
    <source>
        <dbReference type="SAM" id="Phobius"/>
    </source>
</evidence>
<keyword evidence="2 6" id="KW-0812">Transmembrane</keyword>
<keyword evidence="4 6" id="KW-0472">Membrane</keyword>
<dbReference type="Gene3D" id="1.20.1250.20">
    <property type="entry name" value="MFS general substrate transporter like domains"/>
    <property type="match status" value="1"/>
</dbReference>
<evidence type="ECO:0000259" key="7">
    <source>
        <dbReference type="PROSITE" id="PS50850"/>
    </source>
</evidence>
<name>A0ABU0JIQ1_9HYPH</name>
<dbReference type="RefSeq" id="WP_307283296.1">
    <property type="nucleotide sequence ID" value="NZ_JAUSVX010000020.1"/>
</dbReference>
<evidence type="ECO:0000256" key="4">
    <source>
        <dbReference type="ARBA" id="ARBA00023136"/>
    </source>
</evidence>
<feature type="domain" description="Major facilitator superfamily (MFS) profile" evidence="7">
    <location>
        <begin position="12"/>
        <end position="495"/>
    </location>
</feature>
<feature type="transmembrane region" description="Helical" evidence="6">
    <location>
        <begin position="223"/>
        <end position="246"/>
    </location>
</feature>
<feature type="transmembrane region" description="Helical" evidence="6">
    <location>
        <begin position="329"/>
        <end position="349"/>
    </location>
</feature>
<protein>
    <submittedName>
        <fullName evidence="8">MFS family permease</fullName>
    </submittedName>
</protein>
<feature type="transmembrane region" description="Helical" evidence="6">
    <location>
        <begin position="303"/>
        <end position="322"/>
    </location>
</feature>
<feature type="transmembrane region" description="Helical" evidence="6">
    <location>
        <begin position="199"/>
        <end position="217"/>
    </location>
</feature>
<proteinExistence type="predicted"/>
<feature type="transmembrane region" description="Helical" evidence="6">
    <location>
        <begin position="266"/>
        <end position="291"/>
    </location>
</feature>
<dbReference type="InterPro" id="IPR020846">
    <property type="entry name" value="MFS_dom"/>
</dbReference>
<feature type="transmembrane region" description="Helical" evidence="6">
    <location>
        <begin position="107"/>
        <end position="125"/>
    </location>
</feature>
<feature type="transmembrane region" description="Helical" evidence="6">
    <location>
        <begin position="49"/>
        <end position="69"/>
    </location>
</feature>
<feature type="region of interest" description="Disordered" evidence="5">
    <location>
        <begin position="500"/>
        <end position="528"/>
    </location>
</feature>
<organism evidence="8 9">
    <name type="scientific">Labrys wisconsinensis</name>
    <dbReference type="NCBI Taxonomy" id="425677"/>
    <lineage>
        <taxon>Bacteria</taxon>
        <taxon>Pseudomonadati</taxon>
        <taxon>Pseudomonadota</taxon>
        <taxon>Alphaproteobacteria</taxon>
        <taxon>Hyphomicrobiales</taxon>
        <taxon>Xanthobacteraceae</taxon>
        <taxon>Labrys</taxon>
    </lineage>
</organism>
<evidence type="ECO:0000256" key="5">
    <source>
        <dbReference type="SAM" id="MobiDB-lite"/>
    </source>
</evidence>
<dbReference type="PANTHER" id="PTHR42718">
    <property type="entry name" value="MAJOR FACILITATOR SUPERFAMILY MULTIDRUG TRANSPORTER MFSC"/>
    <property type="match status" value="1"/>
</dbReference>
<keyword evidence="9" id="KW-1185">Reference proteome</keyword>
<feature type="transmembrane region" description="Helical" evidence="6">
    <location>
        <begin position="355"/>
        <end position="376"/>
    </location>
</feature>
<comment type="caution">
    <text evidence="8">The sequence shown here is derived from an EMBL/GenBank/DDBJ whole genome shotgun (WGS) entry which is preliminary data.</text>
</comment>
<evidence type="ECO:0000256" key="2">
    <source>
        <dbReference type="ARBA" id="ARBA00022692"/>
    </source>
</evidence>
<feature type="transmembrane region" description="Helical" evidence="6">
    <location>
        <begin position="81"/>
        <end position="101"/>
    </location>
</feature>
<dbReference type="InterPro" id="IPR011701">
    <property type="entry name" value="MFS"/>
</dbReference>
<evidence type="ECO:0000256" key="3">
    <source>
        <dbReference type="ARBA" id="ARBA00022989"/>
    </source>
</evidence>
<dbReference type="EMBL" id="JAUSVX010000020">
    <property type="protein sequence ID" value="MDQ0474157.1"/>
    <property type="molecule type" value="Genomic_DNA"/>
</dbReference>
<evidence type="ECO:0000256" key="1">
    <source>
        <dbReference type="ARBA" id="ARBA00004141"/>
    </source>
</evidence>
<feature type="transmembrane region" description="Helical" evidence="6">
    <location>
        <begin position="164"/>
        <end position="187"/>
    </location>
</feature>
<dbReference type="SUPFAM" id="SSF103473">
    <property type="entry name" value="MFS general substrate transporter"/>
    <property type="match status" value="1"/>
</dbReference>
<gene>
    <name evidence="8" type="ORF">QO011_007196</name>
</gene>
<dbReference type="InterPro" id="IPR036259">
    <property type="entry name" value="MFS_trans_sf"/>
</dbReference>
<feature type="transmembrane region" description="Helical" evidence="6">
    <location>
        <begin position="397"/>
        <end position="418"/>
    </location>
</feature>
<accession>A0ABU0JIQ1</accession>
<dbReference type="CDD" id="cd17321">
    <property type="entry name" value="MFS_MMR_MDR_like"/>
    <property type="match status" value="1"/>
</dbReference>
<comment type="subcellular location">
    <subcellularLocation>
        <location evidence="1">Membrane</location>
        <topology evidence="1">Multi-pass membrane protein</topology>
    </subcellularLocation>
</comment>
<evidence type="ECO:0000313" key="8">
    <source>
        <dbReference type="EMBL" id="MDQ0474157.1"/>
    </source>
</evidence>
<dbReference type="PROSITE" id="PS50850">
    <property type="entry name" value="MFS"/>
    <property type="match status" value="1"/>
</dbReference>
<dbReference type="Pfam" id="PF07690">
    <property type="entry name" value="MFS_1"/>
    <property type="match status" value="1"/>
</dbReference>